<dbReference type="Proteomes" id="UP000492821">
    <property type="component" value="Unassembled WGS sequence"/>
</dbReference>
<evidence type="ECO:0000313" key="1">
    <source>
        <dbReference type="Proteomes" id="UP000492821"/>
    </source>
</evidence>
<name>A0A7E4UWU1_PANRE</name>
<proteinExistence type="predicted"/>
<dbReference type="InterPro" id="IPR016186">
    <property type="entry name" value="C-type_lectin-like/link_sf"/>
</dbReference>
<sequence>MLNFIESSPSTVMIAMVDIKIGVVFVFAFHPPFTSADSGLPENKYPGLTLAEARCPESARDEDYWYIIPGFSNTFGCFGRRNLPANLRKFEEVENACREKYKDAIPARFRTDYNYGHYGDLTENAIIGASFTGDDNETKISSGVSAVYLYNGQVEYVNLETLSADPSGKYILCMTPPYPRFMHSYYNKPLPLQPNLSEYTCEGDEWDLKSFCDGTPFCYKKVQIPEFPQKFRNMVAEFNVCGMEEPNSFVASVHCQEEYNYMKSTYTTKNAIQIGLHVPARGPWNKADSWQNTDGTPIDFAPWQLWEPNNGYDERNVYFGNDMDLIDFNGGHGALGGYTKHVLCKKAAVKTDLSKEVNYYDVFKVKGKMCRFGLFVVYQDFLVYVPFFRKSNTLESSMSDKLKSLADHSVR</sequence>
<keyword evidence="1" id="KW-1185">Reference proteome</keyword>
<dbReference type="AlphaFoldDB" id="A0A7E4UWU1"/>
<evidence type="ECO:0000313" key="2">
    <source>
        <dbReference type="WBParaSite" id="Pan_g13382.t1"/>
    </source>
</evidence>
<reference evidence="2" key="2">
    <citation type="submission" date="2020-10" db="UniProtKB">
        <authorList>
            <consortium name="WormBaseParasite"/>
        </authorList>
    </citation>
    <scope>IDENTIFICATION</scope>
</reference>
<dbReference type="InterPro" id="IPR016187">
    <property type="entry name" value="CTDL_fold"/>
</dbReference>
<dbReference type="Gene3D" id="3.10.100.10">
    <property type="entry name" value="Mannose-Binding Protein A, subunit A"/>
    <property type="match status" value="1"/>
</dbReference>
<dbReference type="SUPFAM" id="SSF56436">
    <property type="entry name" value="C-type lectin-like"/>
    <property type="match status" value="1"/>
</dbReference>
<dbReference type="WBParaSite" id="Pan_g13382.t1">
    <property type="protein sequence ID" value="Pan_g13382.t1"/>
    <property type="gene ID" value="Pan_g13382"/>
</dbReference>
<organism evidence="1 2">
    <name type="scientific">Panagrellus redivivus</name>
    <name type="common">Microworm</name>
    <dbReference type="NCBI Taxonomy" id="6233"/>
    <lineage>
        <taxon>Eukaryota</taxon>
        <taxon>Metazoa</taxon>
        <taxon>Ecdysozoa</taxon>
        <taxon>Nematoda</taxon>
        <taxon>Chromadorea</taxon>
        <taxon>Rhabditida</taxon>
        <taxon>Tylenchina</taxon>
        <taxon>Panagrolaimomorpha</taxon>
        <taxon>Panagrolaimoidea</taxon>
        <taxon>Panagrolaimidae</taxon>
        <taxon>Panagrellus</taxon>
    </lineage>
</organism>
<protein>
    <submittedName>
        <fullName evidence="2">C-type lectin domain-containing protein</fullName>
    </submittedName>
</protein>
<accession>A0A7E4UWU1</accession>
<reference evidence="1" key="1">
    <citation type="journal article" date="2013" name="Genetics">
        <title>The draft genome and transcriptome of Panagrellus redivivus are shaped by the harsh demands of a free-living lifestyle.</title>
        <authorList>
            <person name="Srinivasan J."/>
            <person name="Dillman A.R."/>
            <person name="Macchietto M.G."/>
            <person name="Heikkinen L."/>
            <person name="Lakso M."/>
            <person name="Fracchia K.M."/>
            <person name="Antoshechkin I."/>
            <person name="Mortazavi A."/>
            <person name="Wong G."/>
            <person name="Sternberg P.W."/>
        </authorList>
    </citation>
    <scope>NUCLEOTIDE SEQUENCE [LARGE SCALE GENOMIC DNA]</scope>
    <source>
        <strain evidence="1">MT8872</strain>
    </source>
</reference>